<feature type="region of interest" description="Disordered" evidence="1">
    <location>
        <begin position="163"/>
        <end position="202"/>
    </location>
</feature>
<name>A0A2N3V526_9NOCA</name>
<accession>A0A2N3V526</accession>
<feature type="compositionally biased region" description="Polar residues" evidence="1">
    <location>
        <begin position="191"/>
        <end position="202"/>
    </location>
</feature>
<reference evidence="2 3" key="1">
    <citation type="submission" date="2017-12" db="EMBL/GenBank/DDBJ databases">
        <title>Sequencing the genomes of 1000 Actinobacteria strains.</title>
        <authorList>
            <person name="Klenk H.-P."/>
        </authorList>
    </citation>
    <scope>NUCLEOTIDE SEQUENCE [LARGE SCALE GENOMIC DNA]</scope>
    <source>
        <strain evidence="2 3">DSM 44489</strain>
    </source>
</reference>
<dbReference type="AlphaFoldDB" id="A0A2N3V526"/>
<gene>
    <name evidence="2" type="ORF">ATK86_7131</name>
</gene>
<proteinExistence type="predicted"/>
<dbReference type="EMBL" id="PJMW01000003">
    <property type="protein sequence ID" value="PKV76729.1"/>
    <property type="molecule type" value="Genomic_DNA"/>
</dbReference>
<protein>
    <submittedName>
        <fullName evidence="2">Uncharacterized protein</fullName>
    </submittedName>
</protein>
<organism evidence="2 3">
    <name type="scientific">Nocardia fluminea</name>
    <dbReference type="NCBI Taxonomy" id="134984"/>
    <lineage>
        <taxon>Bacteria</taxon>
        <taxon>Bacillati</taxon>
        <taxon>Actinomycetota</taxon>
        <taxon>Actinomycetes</taxon>
        <taxon>Mycobacteriales</taxon>
        <taxon>Nocardiaceae</taxon>
        <taxon>Nocardia</taxon>
    </lineage>
</organism>
<comment type="caution">
    <text evidence="2">The sequence shown here is derived from an EMBL/GenBank/DDBJ whole genome shotgun (WGS) entry which is preliminary data.</text>
</comment>
<keyword evidence="3" id="KW-1185">Reference proteome</keyword>
<feature type="region of interest" description="Disordered" evidence="1">
    <location>
        <begin position="1"/>
        <end position="31"/>
    </location>
</feature>
<evidence type="ECO:0000313" key="2">
    <source>
        <dbReference type="EMBL" id="PKV76729.1"/>
    </source>
</evidence>
<evidence type="ECO:0000313" key="3">
    <source>
        <dbReference type="Proteomes" id="UP000233766"/>
    </source>
</evidence>
<dbReference type="Proteomes" id="UP000233766">
    <property type="component" value="Unassembled WGS sequence"/>
</dbReference>
<evidence type="ECO:0000256" key="1">
    <source>
        <dbReference type="SAM" id="MobiDB-lite"/>
    </source>
</evidence>
<sequence>MASDTPAACQSRNLRQQVMPDPNPNSWGRPSMPQVGRWCTAIPMPVTGNQLPSPVFLRIFYDFQTGLHRRFWEAMNSFGLLDSHLPAKTGKSWEESGAAGNLRKRRADFMTDKAYITVDLVIFGVHPCFLRFFYDLPTIHNTSGGEIFPDSGCPVVYDQAQSRHGVTSPEPPSHLGLPHPNHHIRDHLPPSRSSNNGWAPTRFTITAGSNSATSFHCIAPGRRPTTYPDG</sequence>